<dbReference type="EMBL" id="SMFP01000025">
    <property type="protein sequence ID" value="TDE33827.1"/>
    <property type="molecule type" value="Genomic_DNA"/>
</dbReference>
<dbReference type="Pfam" id="PF06568">
    <property type="entry name" value="YjiS-like"/>
    <property type="match status" value="1"/>
</dbReference>
<proteinExistence type="predicted"/>
<dbReference type="InterPro" id="IPR009506">
    <property type="entry name" value="YjiS-like"/>
</dbReference>
<gene>
    <name evidence="2" type="ORF">E1B25_20730</name>
</gene>
<evidence type="ECO:0000313" key="2">
    <source>
        <dbReference type="EMBL" id="TDE33827.1"/>
    </source>
</evidence>
<dbReference type="OrthoDB" id="8096613at2"/>
<keyword evidence="3" id="KW-1185">Reference proteome</keyword>
<dbReference type="AlphaFoldDB" id="A0A4R5EHP5"/>
<evidence type="ECO:0000313" key="3">
    <source>
        <dbReference type="Proteomes" id="UP000294662"/>
    </source>
</evidence>
<feature type="domain" description="YjiS-like" evidence="1">
    <location>
        <begin position="18"/>
        <end position="52"/>
    </location>
</feature>
<comment type="caution">
    <text evidence="2">The sequence shown here is derived from an EMBL/GenBank/DDBJ whole genome shotgun (WGS) entry which is preliminary data.</text>
</comment>
<dbReference type="RefSeq" id="WP_132831495.1">
    <property type="nucleotide sequence ID" value="NZ_SMFP01000025.1"/>
</dbReference>
<dbReference type="Proteomes" id="UP000294662">
    <property type="component" value="Unassembled WGS sequence"/>
</dbReference>
<reference evidence="2 3" key="1">
    <citation type="submission" date="2019-03" db="EMBL/GenBank/DDBJ databases">
        <authorList>
            <person name="Zhang S."/>
        </authorList>
    </citation>
    <scope>NUCLEOTIDE SEQUENCE [LARGE SCALE GENOMIC DNA]</scope>
    <source>
        <strain evidence="2 3">S4J41</strain>
    </source>
</reference>
<evidence type="ECO:0000259" key="1">
    <source>
        <dbReference type="Pfam" id="PF06568"/>
    </source>
</evidence>
<organism evidence="2 3">
    <name type="scientific">Antarcticimicrobium sediminis</name>
    <dbReference type="NCBI Taxonomy" id="2546227"/>
    <lineage>
        <taxon>Bacteria</taxon>
        <taxon>Pseudomonadati</taxon>
        <taxon>Pseudomonadota</taxon>
        <taxon>Alphaproteobacteria</taxon>
        <taxon>Rhodobacterales</taxon>
        <taxon>Paracoccaceae</taxon>
        <taxon>Antarcticimicrobium</taxon>
    </lineage>
</organism>
<name>A0A4R5EHP5_9RHOB</name>
<sequence length="69" mass="8031">MTFITANRRRTALRPALFAELGRLVAIWRQRRALETLDDRALEDIGVSRAQADAEARRAFWDAPATWRY</sequence>
<protein>
    <submittedName>
        <fullName evidence="2">DUF1127 domain-containing protein</fullName>
    </submittedName>
</protein>
<accession>A0A4R5EHP5</accession>